<feature type="non-terminal residue" evidence="1">
    <location>
        <position position="1"/>
    </location>
</feature>
<sequence length="58" mass="6719">KQKVFVKSVLTKKQANMDRITGDEIPRSFVFSRCKLPGPLKQLQKFWLNAIDRACILL</sequence>
<proteinExistence type="predicted"/>
<comment type="caution">
    <text evidence="1">The sequence shown here is derived from an EMBL/GenBank/DDBJ whole genome shotgun (WGS) entry which is preliminary data.</text>
</comment>
<dbReference type="EMBL" id="VIEB01000360">
    <property type="protein sequence ID" value="TQD93706.1"/>
    <property type="molecule type" value="Genomic_DNA"/>
</dbReference>
<dbReference type="Proteomes" id="UP000315295">
    <property type="component" value="Unassembled WGS sequence"/>
</dbReference>
<accession>A0A540M4U5</accession>
<evidence type="ECO:0000313" key="2">
    <source>
        <dbReference type="Proteomes" id="UP000315295"/>
    </source>
</evidence>
<dbReference type="AlphaFoldDB" id="A0A540M4U5"/>
<name>A0A540M4U5_MALBA</name>
<organism evidence="1 2">
    <name type="scientific">Malus baccata</name>
    <name type="common">Siberian crab apple</name>
    <name type="synonym">Pyrus baccata</name>
    <dbReference type="NCBI Taxonomy" id="106549"/>
    <lineage>
        <taxon>Eukaryota</taxon>
        <taxon>Viridiplantae</taxon>
        <taxon>Streptophyta</taxon>
        <taxon>Embryophyta</taxon>
        <taxon>Tracheophyta</taxon>
        <taxon>Spermatophyta</taxon>
        <taxon>Magnoliopsida</taxon>
        <taxon>eudicotyledons</taxon>
        <taxon>Gunneridae</taxon>
        <taxon>Pentapetalae</taxon>
        <taxon>rosids</taxon>
        <taxon>fabids</taxon>
        <taxon>Rosales</taxon>
        <taxon>Rosaceae</taxon>
        <taxon>Amygdaloideae</taxon>
        <taxon>Maleae</taxon>
        <taxon>Malus</taxon>
    </lineage>
</organism>
<keyword evidence="2" id="KW-1185">Reference proteome</keyword>
<reference evidence="1 2" key="1">
    <citation type="journal article" date="2019" name="G3 (Bethesda)">
        <title>Sequencing of a Wild Apple (Malus baccata) Genome Unravels the Differences Between Cultivated and Wild Apple Species Regarding Disease Resistance and Cold Tolerance.</title>
        <authorList>
            <person name="Chen X."/>
        </authorList>
    </citation>
    <scope>NUCLEOTIDE SEQUENCE [LARGE SCALE GENOMIC DNA]</scope>
    <source>
        <strain evidence="2">cv. Shandingzi</strain>
        <tissue evidence="1">Leaves</tissue>
    </source>
</reference>
<dbReference type="STRING" id="106549.A0A540M4U5"/>
<gene>
    <name evidence="1" type="ORF">C1H46_020710</name>
</gene>
<evidence type="ECO:0000313" key="1">
    <source>
        <dbReference type="EMBL" id="TQD93706.1"/>
    </source>
</evidence>
<protein>
    <submittedName>
        <fullName evidence="1">Uncharacterized protein</fullName>
    </submittedName>
</protein>